<organism evidence="2 3">
    <name type="scientific">Scophthalmus maximus</name>
    <name type="common">Turbot</name>
    <name type="synonym">Psetta maxima</name>
    <dbReference type="NCBI Taxonomy" id="52904"/>
    <lineage>
        <taxon>Eukaryota</taxon>
        <taxon>Metazoa</taxon>
        <taxon>Chordata</taxon>
        <taxon>Craniata</taxon>
        <taxon>Vertebrata</taxon>
        <taxon>Euteleostomi</taxon>
        <taxon>Actinopterygii</taxon>
        <taxon>Neopterygii</taxon>
        <taxon>Teleostei</taxon>
        <taxon>Neoteleostei</taxon>
        <taxon>Acanthomorphata</taxon>
        <taxon>Carangaria</taxon>
        <taxon>Pleuronectiformes</taxon>
        <taxon>Pleuronectoidei</taxon>
        <taxon>Scophthalmidae</taxon>
        <taxon>Scophthalmus</taxon>
    </lineage>
</organism>
<sequence>MHTHRPSSHPSSAPVRILDQGACLNNQRSKRKAITLATHQPRADSNTITPQAAANKPAVTPHECAAGLKPRGHSVSESDWQPVEPRMPFGIGIYVATSRYGARVTQSGPHAGCVYGACLHANPSFEDLLAAQSPNMPELRQYEQRHTTLLHFARSLAAPVTYTNSVARLLPPPPLCLSHDVTFNNITLLIFTAQGNYSVFRPLLV</sequence>
<evidence type="ECO:0000256" key="1">
    <source>
        <dbReference type="SAM" id="MobiDB-lite"/>
    </source>
</evidence>
<evidence type="ECO:0000313" key="3">
    <source>
        <dbReference type="Proteomes" id="UP000438429"/>
    </source>
</evidence>
<reference evidence="2 3" key="1">
    <citation type="submission" date="2019-06" db="EMBL/GenBank/DDBJ databases">
        <title>Draft genomes of female and male turbot (Scophthalmus maximus).</title>
        <authorList>
            <person name="Xu H."/>
            <person name="Xu X.-W."/>
            <person name="Shao C."/>
            <person name="Chen S."/>
        </authorList>
    </citation>
    <scope>NUCLEOTIDE SEQUENCE [LARGE SCALE GENOMIC DNA]</scope>
    <source>
        <strain evidence="2">Ysfricsl-2016a</strain>
        <tissue evidence="2">Blood</tissue>
    </source>
</reference>
<accession>A0A6A4SP03</accession>
<proteinExistence type="predicted"/>
<protein>
    <submittedName>
        <fullName evidence="2">Uncharacterized protein</fullName>
    </submittedName>
</protein>
<feature type="region of interest" description="Disordered" evidence="1">
    <location>
        <begin position="39"/>
        <end position="81"/>
    </location>
</feature>
<comment type="caution">
    <text evidence="2">The sequence shown here is derived from an EMBL/GenBank/DDBJ whole genome shotgun (WGS) entry which is preliminary data.</text>
</comment>
<dbReference type="EMBL" id="VEVO01000012">
    <property type="protein sequence ID" value="KAF0033640.1"/>
    <property type="molecule type" value="Genomic_DNA"/>
</dbReference>
<dbReference type="AlphaFoldDB" id="A0A6A4SP03"/>
<dbReference type="Proteomes" id="UP000438429">
    <property type="component" value="Unassembled WGS sequence"/>
</dbReference>
<feature type="compositionally biased region" description="Polar residues" evidence="1">
    <location>
        <begin position="43"/>
        <end position="52"/>
    </location>
</feature>
<name>A0A6A4SP03_SCOMX</name>
<gene>
    <name evidence="2" type="ORF">F2P81_013706</name>
</gene>
<evidence type="ECO:0000313" key="2">
    <source>
        <dbReference type="EMBL" id="KAF0033640.1"/>
    </source>
</evidence>